<evidence type="ECO:0000313" key="3">
    <source>
        <dbReference type="Proteomes" id="UP000634522"/>
    </source>
</evidence>
<keyword evidence="1" id="KW-0472">Membrane</keyword>
<evidence type="ECO:0008006" key="4">
    <source>
        <dbReference type="Google" id="ProtNLM"/>
    </source>
</evidence>
<protein>
    <recommendedName>
        <fullName evidence="4">Transmembrane protein</fullName>
    </recommendedName>
</protein>
<keyword evidence="3" id="KW-1185">Reference proteome</keyword>
<comment type="caution">
    <text evidence="2">The sequence shown here is derived from an EMBL/GenBank/DDBJ whole genome shotgun (WGS) entry which is preliminary data.</text>
</comment>
<evidence type="ECO:0000313" key="2">
    <source>
        <dbReference type="EMBL" id="NMG00677.1"/>
    </source>
</evidence>
<name>A0ABX1NMY6_9RHOO</name>
<dbReference type="Proteomes" id="UP000634522">
    <property type="component" value="Unassembled WGS sequence"/>
</dbReference>
<gene>
    <name evidence="2" type="ORF">GPA27_25170</name>
</gene>
<feature type="transmembrane region" description="Helical" evidence="1">
    <location>
        <begin position="44"/>
        <end position="63"/>
    </location>
</feature>
<keyword evidence="1" id="KW-1133">Transmembrane helix</keyword>
<reference evidence="2 3" key="1">
    <citation type="submission" date="2019-12" db="EMBL/GenBank/DDBJ databases">
        <title>Comparative genomics gives insights into the taxonomy of the Azoarcus-Aromatoleum group and reveals separate origins of nif in the plant-associated Azoarcus and non-plant-associated Aromatoleum sub-groups.</title>
        <authorList>
            <person name="Lafos M."/>
            <person name="Maluk M."/>
            <person name="Batista M."/>
            <person name="Junghare M."/>
            <person name="Carmona M."/>
            <person name="Faoro H."/>
            <person name="Cruz L.M."/>
            <person name="Battistoni F."/>
            <person name="De Souza E."/>
            <person name="Pedrosa F."/>
            <person name="Chen W.-M."/>
            <person name="Poole P.S."/>
            <person name="Dixon R.A."/>
            <person name="James E.K."/>
        </authorList>
    </citation>
    <scope>NUCLEOTIDE SEQUENCE [LARGE SCALE GENOMIC DNA]</scope>
    <source>
        <strain evidence="2 3">T</strain>
    </source>
</reference>
<evidence type="ECO:0000256" key="1">
    <source>
        <dbReference type="SAM" id="Phobius"/>
    </source>
</evidence>
<feature type="transmembrane region" description="Helical" evidence="1">
    <location>
        <begin position="75"/>
        <end position="95"/>
    </location>
</feature>
<accession>A0ABX1NMY6</accession>
<dbReference type="RefSeq" id="WP_169143192.1">
    <property type="nucleotide sequence ID" value="NZ_WTVS01000092.1"/>
</dbReference>
<dbReference type="EMBL" id="WTVS01000092">
    <property type="protein sequence ID" value="NMG00677.1"/>
    <property type="molecule type" value="Genomic_DNA"/>
</dbReference>
<keyword evidence="1" id="KW-0812">Transmembrane</keyword>
<proteinExistence type="predicted"/>
<sequence length="135" mass="14279">MTKAEFDKQMADLDRELSQVPAAPAKTVVPPPAAGPEWWSNQNAMTMSAVVLIFGIVVLVLCAGLMRSSRPSPEAILRVFGTVLIITGALFLVVAGYTDQQVAPVMGLLGTLAGYLLGKGSPNEPTPPRTDKSDK</sequence>
<organism evidence="2 3">
    <name type="scientific">Aromatoleum toluolicum</name>
    <dbReference type="NCBI Taxonomy" id="90060"/>
    <lineage>
        <taxon>Bacteria</taxon>
        <taxon>Pseudomonadati</taxon>
        <taxon>Pseudomonadota</taxon>
        <taxon>Betaproteobacteria</taxon>
        <taxon>Rhodocyclales</taxon>
        <taxon>Rhodocyclaceae</taxon>
        <taxon>Aromatoleum</taxon>
    </lineage>
</organism>